<sequence>MAVVGLDRFIGTGNPDDWIFRAERYFAYLGYLEIDWIPLHFLYLDGEALDWFRWMYRNKQFWDWKHFKENISNITGLSPIIVQEAAIEDAIDNAITRVSEEIASALGDGQSSIANNFELVVTDKFFSHEILISDFDEPIGVDGYISLIPHDDVAAIAEFFPFVFNQLSLADFGDLAMCETLGSMLTKYGHHVSATEFDKNGYRPIIGVQGSSILIFAIRCSCYYSSGDNSKIAWEGASHNWFLEMSRYILAMESGNSKMNQLFDAMSDKACKVFNVMSTSLLVRVLAETPKEMGTIQQFHFKDRMFTDFFWWSRIYSVGCTFHIRPTKEKIDLVASNNIYVDIIFMKFTIPEDVSKKEIQLNDVKHVKFNEGIRHDECLFPVNPGENLFMVKLGGTVKDNGWQVLVDVCALGAKNMPTLSVKPSSQIEPLGAWSDKNLTVEWIIKHQHVSTDQCAYWCLRIIYISTDEISFWVDTIVCPMNNINCMRAFECISVTSIVTCKWFNVVQLIEVVQGYSDNLQNAQRQHTCIL</sequence>
<name>Q0KIT9_SOLDE</name>
<reference evidence="1" key="4">
    <citation type="submission" date="2006-08" db="EMBL/GenBank/DDBJ databases">
        <authorList>
            <person name="Childs K."/>
        </authorList>
    </citation>
    <scope>NUCLEOTIDE SEQUENCE</scope>
</reference>
<reference evidence="1" key="1">
    <citation type="submission" date="2003-05" db="EMBL/GenBank/DDBJ databases">
        <authorList>
            <person name="Buell R."/>
            <person name="Liu J."/>
            <person name="Childs K."/>
            <person name="Zaborsky J."/>
            <person name="Tallon L."/>
            <person name="Wirtz U."/>
            <person name="Wei F."/>
            <person name="Kuang H."/>
            <person name="Zhang P."/>
            <person name="Marano M."/>
            <person name="Baker B."/>
        </authorList>
    </citation>
    <scope>NUCLEOTIDE SEQUENCE</scope>
</reference>
<organism evidence="1">
    <name type="scientific">Solanum demissum</name>
    <name type="common">Wild potato</name>
    <dbReference type="NCBI Taxonomy" id="50514"/>
    <lineage>
        <taxon>Eukaryota</taxon>
        <taxon>Viridiplantae</taxon>
        <taxon>Streptophyta</taxon>
        <taxon>Embryophyta</taxon>
        <taxon>Tracheophyta</taxon>
        <taxon>Spermatophyta</taxon>
        <taxon>Magnoliopsida</taxon>
        <taxon>eudicotyledons</taxon>
        <taxon>Gunneridae</taxon>
        <taxon>Pentapetalae</taxon>
        <taxon>asterids</taxon>
        <taxon>lamiids</taxon>
        <taxon>Solanales</taxon>
        <taxon>Solanaceae</taxon>
        <taxon>Solanoideae</taxon>
        <taxon>Solaneae</taxon>
        <taxon>Solanum</taxon>
    </lineage>
</organism>
<proteinExistence type="predicted"/>
<reference evidence="1" key="2">
    <citation type="submission" date="2003-05" db="EMBL/GenBank/DDBJ databases">
        <authorList>
            <person name="Ronning C.M."/>
        </authorList>
    </citation>
    <scope>NUCLEOTIDE SEQUENCE</scope>
</reference>
<dbReference type="AlphaFoldDB" id="Q0KIT9"/>
<protein>
    <submittedName>
        <fullName evidence="1">Uncharacterized protein</fullName>
    </submittedName>
</protein>
<reference evidence="1" key="3">
    <citation type="submission" date="2004-06" db="EMBL/GenBank/DDBJ databases">
        <authorList>
            <person name="Buell R."/>
        </authorList>
    </citation>
    <scope>NUCLEOTIDE SEQUENCE</scope>
</reference>
<dbReference type="EMBL" id="AC144791">
    <property type="protein sequence ID" value="ABI34290.1"/>
    <property type="molecule type" value="Genomic_DNA"/>
</dbReference>
<gene>
    <name evidence="1" type="ORF">SDM1_25t00002</name>
</gene>
<evidence type="ECO:0000313" key="1">
    <source>
        <dbReference type="EMBL" id="ABI34290.1"/>
    </source>
</evidence>
<accession>Q0KIT9</accession>